<dbReference type="EMBL" id="ASPP01041654">
    <property type="protein sequence ID" value="ETO00202.1"/>
    <property type="molecule type" value="Genomic_DNA"/>
</dbReference>
<evidence type="ECO:0000313" key="2">
    <source>
        <dbReference type="Proteomes" id="UP000023152"/>
    </source>
</evidence>
<dbReference type="Gene3D" id="3.90.640.10">
    <property type="entry name" value="Actin, Chain A, domain 4"/>
    <property type="match status" value="1"/>
</dbReference>
<dbReference type="OrthoDB" id="342024at2759"/>
<keyword evidence="2" id="KW-1185">Reference proteome</keyword>
<name>X6LGE0_RETFI</name>
<feature type="non-terminal residue" evidence="1">
    <location>
        <position position="1"/>
    </location>
</feature>
<proteinExistence type="predicted"/>
<reference evidence="1 2" key="1">
    <citation type="journal article" date="2013" name="Curr. Biol.">
        <title>The Genome of the Foraminiferan Reticulomyxa filosa.</title>
        <authorList>
            <person name="Glockner G."/>
            <person name="Hulsmann N."/>
            <person name="Schleicher M."/>
            <person name="Noegel A.A."/>
            <person name="Eichinger L."/>
            <person name="Gallinger C."/>
            <person name="Pawlowski J."/>
            <person name="Sierra R."/>
            <person name="Euteneuer U."/>
            <person name="Pillet L."/>
            <person name="Moustafa A."/>
            <person name="Platzer M."/>
            <person name="Groth M."/>
            <person name="Szafranski K."/>
            <person name="Schliwa M."/>
        </authorList>
    </citation>
    <scope>NUCLEOTIDE SEQUENCE [LARGE SCALE GENOMIC DNA]</scope>
</reference>
<accession>X6LGE0</accession>
<gene>
    <name evidence="1" type="ORF">RFI_37245</name>
</gene>
<evidence type="ECO:0000313" key="1">
    <source>
        <dbReference type="EMBL" id="ETO00202.1"/>
    </source>
</evidence>
<dbReference type="AlphaFoldDB" id="X6LGE0"/>
<sequence length="146" mass="15825">HRKEGNCANINEKVSCVALGDDDELNKAETSGNLEQKYEFPDGQVITVGHAGDLMCIDDAAVPKQATKFTDLVFVENYPVQLKAATNDAKGGFTPSTHIRTAKAHLSMLEIKWEMGKATNDAKVECATFIETGDQAEVVFAPKIPV</sequence>
<feature type="non-terminal residue" evidence="1">
    <location>
        <position position="146"/>
    </location>
</feature>
<protein>
    <submittedName>
        <fullName evidence="1">Uncharacterized protein</fullName>
    </submittedName>
</protein>
<comment type="caution">
    <text evidence="1">The sequence shown here is derived from an EMBL/GenBank/DDBJ whole genome shotgun (WGS) entry which is preliminary data.</text>
</comment>
<dbReference type="Proteomes" id="UP000023152">
    <property type="component" value="Unassembled WGS sequence"/>
</dbReference>
<organism evidence="1 2">
    <name type="scientific">Reticulomyxa filosa</name>
    <dbReference type="NCBI Taxonomy" id="46433"/>
    <lineage>
        <taxon>Eukaryota</taxon>
        <taxon>Sar</taxon>
        <taxon>Rhizaria</taxon>
        <taxon>Retaria</taxon>
        <taxon>Foraminifera</taxon>
        <taxon>Monothalamids</taxon>
        <taxon>Reticulomyxidae</taxon>
        <taxon>Reticulomyxa</taxon>
    </lineage>
</organism>
<dbReference type="Gene3D" id="2.40.30.10">
    <property type="entry name" value="Translation factors"/>
    <property type="match status" value="1"/>
</dbReference>